<evidence type="ECO:0000256" key="2">
    <source>
        <dbReference type="ARBA" id="ARBA00023444"/>
    </source>
</evidence>
<evidence type="ECO:0000313" key="11">
    <source>
        <dbReference type="Proteomes" id="UP000654401"/>
    </source>
</evidence>
<organism evidence="10 11">
    <name type="scientific">Candidatus Thiopontia autotrophica</name>
    <dbReference type="NCBI Taxonomy" id="2841688"/>
    <lineage>
        <taxon>Bacteria</taxon>
        <taxon>Pseudomonadati</taxon>
        <taxon>Pseudomonadota</taxon>
        <taxon>Gammaproteobacteria</taxon>
        <taxon>Candidatus Thiopontia</taxon>
    </lineage>
</organism>
<dbReference type="InterPro" id="IPR040523">
    <property type="entry name" value="AsnC_trans_reg2"/>
</dbReference>
<comment type="similarity">
    <text evidence="3">Belongs to the Ahb/Nir family.</text>
</comment>
<evidence type="ECO:0000259" key="8">
    <source>
        <dbReference type="Pfam" id="PF17805"/>
    </source>
</evidence>
<dbReference type="EC" id="4.1.1.111" evidence="5"/>
<dbReference type="PANTHER" id="PTHR43413">
    <property type="entry name" value="TRANSCRIPTIONAL REGULATOR, ASNC FAMILY"/>
    <property type="match status" value="1"/>
</dbReference>
<dbReference type="Pfam" id="PF22451">
    <property type="entry name" value="NirdL-like_HTH"/>
    <property type="match status" value="1"/>
</dbReference>
<comment type="caution">
    <text evidence="10">The sequence shown here is derived from an EMBL/GenBank/DDBJ whole genome shotgun (WGS) entry which is preliminary data.</text>
</comment>
<evidence type="ECO:0000256" key="3">
    <source>
        <dbReference type="ARBA" id="ARBA00023457"/>
    </source>
</evidence>
<feature type="domain" description="Siroheme decarboxylase AsnC-like ligand binding" evidence="8">
    <location>
        <begin position="66"/>
        <end position="140"/>
    </location>
</feature>
<dbReference type="Pfam" id="PF17805">
    <property type="entry name" value="AsnC_trans_reg2"/>
    <property type="match status" value="1"/>
</dbReference>
<comment type="function">
    <text evidence="6">Involved in heme d1 biosynthesis. Catalyzes the decarboxylation of siroheme into didecarboxysiroheme.</text>
</comment>
<dbReference type="Gene3D" id="3.30.70.3460">
    <property type="match status" value="1"/>
</dbReference>
<name>A0A8J6PDF2_9GAMM</name>
<dbReference type="PANTHER" id="PTHR43413:SF1">
    <property type="entry name" value="SIROHEME DECARBOXYLASE NIRL SUBUNIT"/>
    <property type="match status" value="1"/>
</dbReference>
<feature type="domain" description="Siroheme decarboxylase NirL-like HTH" evidence="9">
    <location>
        <begin position="6"/>
        <end position="49"/>
    </location>
</feature>
<protein>
    <recommendedName>
        <fullName evidence="5">siroheme decarboxylase</fullName>
        <ecNumber evidence="5">4.1.1.111</ecNumber>
    </recommendedName>
</protein>
<evidence type="ECO:0000256" key="1">
    <source>
        <dbReference type="ARBA" id="ARBA00023239"/>
    </source>
</evidence>
<dbReference type="EMBL" id="JACNFK010000024">
    <property type="protein sequence ID" value="MBC8519490.1"/>
    <property type="molecule type" value="Genomic_DNA"/>
</dbReference>
<evidence type="ECO:0000256" key="5">
    <source>
        <dbReference type="ARBA" id="ARBA00023471"/>
    </source>
</evidence>
<evidence type="ECO:0000256" key="6">
    <source>
        <dbReference type="ARBA" id="ARBA00045291"/>
    </source>
</evidence>
<evidence type="ECO:0000313" key="10">
    <source>
        <dbReference type="EMBL" id="MBC8519490.1"/>
    </source>
</evidence>
<comment type="pathway">
    <text evidence="2">Porphyrin-containing compound metabolism.</text>
</comment>
<accession>A0A8J6PDF2</accession>
<evidence type="ECO:0000259" key="9">
    <source>
        <dbReference type="Pfam" id="PF22451"/>
    </source>
</evidence>
<evidence type="ECO:0000256" key="4">
    <source>
        <dbReference type="ARBA" id="ARBA00023465"/>
    </source>
</evidence>
<dbReference type="InterPro" id="IPR050684">
    <property type="entry name" value="HTH-Siroheme_Decarb"/>
</dbReference>
<comment type="catalytic activity">
    <reaction evidence="7">
        <text>siroheme + 2 H(+) = 12,18-didecarboxysiroheme + 2 CO2</text>
        <dbReference type="Rhea" id="RHEA:19093"/>
        <dbReference type="ChEBI" id="CHEBI:15378"/>
        <dbReference type="ChEBI" id="CHEBI:16526"/>
        <dbReference type="ChEBI" id="CHEBI:60052"/>
        <dbReference type="ChEBI" id="CHEBI:140497"/>
        <dbReference type="EC" id="4.1.1.111"/>
    </reaction>
</comment>
<dbReference type="Proteomes" id="UP000654401">
    <property type="component" value="Unassembled WGS sequence"/>
</dbReference>
<evidence type="ECO:0000256" key="7">
    <source>
        <dbReference type="ARBA" id="ARBA00048470"/>
    </source>
</evidence>
<dbReference type="GO" id="GO:0016829">
    <property type="term" value="F:lyase activity"/>
    <property type="evidence" value="ECO:0007669"/>
    <property type="project" value="UniProtKB-KW"/>
</dbReference>
<sequence length="148" mass="17001">MDTINRRIINNLQGGFPVTESPYRDIAFKIGITEDELLWRLEVMKTDQIYSRFGPLYNAEALGGAVTLAAIKVPEDDFERVTELVNAHDEVAHNYRRSPSPLNMWFVLSTESSEEISVVLDEIAQETGLEVYNMPKQKEYFLELKLFV</sequence>
<comment type="subunit">
    <text evidence="4">Probably forms a complex composed of NirD, NirL, NirG and NirH. All proteins are required for the total conversion of siroheme to didecarboxysiroheme.</text>
</comment>
<dbReference type="AlphaFoldDB" id="A0A8J6PDF2"/>
<gene>
    <name evidence="10" type="ORF">H8D24_03660</name>
</gene>
<reference evidence="10 11" key="1">
    <citation type="submission" date="2020-08" db="EMBL/GenBank/DDBJ databases">
        <title>Bridging the membrane lipid divide: bacteria of the FCB group superphylum have the potential to synthesize archaeal ether lipids.</title>
        <authorList>
            <person name="Villanueva L."/>
            <person name="Von Meijenfeldt F.A.B."/>
            <person name="Westbye A.B."/>
            <person name="Yadav S."/>
            <person name="Hopmans E.C."/>
            <person name="Dutilh B.E."/>
            <person name="Sinninghe Damste J.S."/>
        </authorList>
    </citation>
    <scope>NUCLEOTIDE SEQUENCE [LARGE SCALE GENOMIC DNA]</scope>
    <source>
        <strain evidence="10">NIOZ-UU100</strain>
    </source>
</reference>
<keyword evidence="1" id="KW-0456">Lyase</keyword>
<proteinExistence type="inferred from homology"/>
<dbReference type="InterPro" id="IPR053953">
    <property type="entry name" value="NirdL-like_HTH"/>
</dbReference>